<evidence type="ECO:0000259" key="7">
    <source>
        <dbReference type="PROSITE" id="PS50089"/>
    </source>
</evidence>
<proteinExistence type="predicted"/>
<evidence type="ECO:0000313" key="10">
    <source>
        <dbReference type="Proteomes" id="UP000007129"/>
    </source>
</evidence>
<dbReference type="Pfam" id="PF00176">
    <property type="entry name" value="SNF2-rel_dom"/>
    <property type="match status" value="1"/>
</dbReference>
<dbReference type="FunFam" id="3.40.50.10810:FF:000059">
    <property type="entry name" value="SNF2 family helicase/ATPase, putative"/>
    <property type="match status" value="1"/>
</dbReference>
<feature type="domain" description="RING-type" evidence="7">
    <location>
        <begin position="1138"/>
        <end position="1176"/>
    </location>
</feature>
<dbReference type="InterPro" id="IPR038718">
    <property type="entry name" value="SNF2-like_sf"/>
</dbReference>
<name>K2RPK5_MACPH</name>
<dbReference type="SMART" id="SM00184">
    <property type="entry name" value="RING"/>
    <property type="match status" value="1"/>
</dbReference>
<feature type="domain" description="Helicase C-terminal" evidence="8">
    <location>
        <begin position="1247"/>
        <end position="1406"/>
    </location>
</feature>
<comment type="caution">
    <text evidence="9">The sequence shown here is derived from an EMBL/GenBank/DDBJ whole genome shotgun (WGS) entry which is preliminary data.</text>
</comment>
<dbReference type="SUPFAM" id="SSF52540">
    <property type="entry name" value="P-loop containing nucleoside triphosphate hydrolases"/>
    <property type="match status" value="2"/>
</dbReference>
<evidence type="ECO:0000259" key="8">
    <source>
        <dbReference type="PROSITE" id="PS51194"/>
    </source>
</evidence>
<dbReference type="GO" id="GO:0006974">
    <property type="term" value="P:DNA damage response"/>
    <property type="evidence" value="ECO:0007669"/>
    <property type="project" value="TreeGrafter"/>
</dbReference>
<evidence type="ECO:0000256" key="6">
    <source>
        <dbReference type="SAM" id="MobiDB-lite"/>
    </source>
</evidence>
<dbReference type="InParanoid" id="K2RPK5"/>
<evidence type="ECO:0000313" key="9">
    <source>
        <dbReference type="EMBL" id="EKG14712.1"/>
    </source>
</evidence>
<dbReference type="EMBL" id="AHHD01000338">
    <property type="protein sequence ID" value="EKG14712.1"/>
    <property type="molecule type" value="Genomic_DNA"/>
</dbReference>
<dbReference type="Pfam" id="PF13639">
    <property type="entry name" value="zf-RING_2"/>
    <property type="match status" value="1"/>
</dbReference>
<dbReference type="GO" id="GO:0005524">
    <property type="term" value="F:ATP binding"/>
    <property type="evidence" value="ECO:0007669"/>
    <property type="project" value="InterPro"/>
</dbReference>
<evidence type="ECO:0000256" key="3">
    <source>
        <dbReference type="ARBA" id="ARBA00022840"/>
    </source>
</evidence>
<dbReference type="InterPro" id="IPR052583">
    <property type="entry name" value="ATP-helicase/E3_Ub-Ligase"/>
</dbReference>
<feature type="compositionally biased region" description="Basic and acidic residues" evidence="6">
    <location>
        <begin position="1192"/>
        <end position="1202"/>
    </location>
</feature>
<accession>K2RPK5</accession>
<keyword evidence="4" id="KW-0862">Zinc</keyword>
<evidence type="ECO:0000256" key="4">
    <source>
        <dbReference type="PROSITE-ProRule" id="PRU00175"/>
    </source>
</evidence>
<dbReference type="PROSITE" id="PS50089">
    <property type="entry name" value="ZF_RING_2"/>
    <property type="match status" value="1"/>
</dbReference>
<dbReference type="InterPro" id="IPR014001">
    <property type="entry name" value="Helicase_ATP-bd"/>
</dbReference>
<feature type="region of interest" description="Disordered" evidence="6">
    <location>
        <begin position="1192"/>
        <end position="1220"/>
    </location>
</feature>
<dbReference type="GO" id="GO:0061630">
    <property type="term" value="F:ubiquitin protein ligase activity"/>
    <property type="evidence" value="ECO:0007669"/>
    <property type="project" value="TreeGrafter"/>
</dbReference>
<dbReference type="HOGENOM" id="CLU_001592_2_0_1"/>
<dbReference type="PROSITE" id="PS51194">
    <property type="entry name" value="HELICASE_CTER"/>
    <property type="match status" value="1"/>
</dbReference>
<dbReference type="InterPro" id="IPR059033">
    <property type="entry name" value="C144_05_dom"/>
</dbReference>
<dbReference type="GO" id="GO:0008270">
    <property type="term" value="F:zinc ion binding"/>
    <property type="evidence" value="ECO:0007669"/>
    <property type="project" value="UniProtKB-KW"/>
</dbReference>
<sequence>MFHVATEVQLVEYASQEHAASPSPLAFAAALRDYCWPPPRDDRSEAGEPPNKRRRISTDGLEAHDGTASAQGKYISLSKIRFELVFQAGQRNHDVFASITQPMSDLHLKSIELVSSSLLELTLVNEGASTDLCLSLVPQQPLESLTAHLDFISRFTNVQTAYKRKKAEAQVLSTHVTMFPGSSHTSNPALVIQLLWATGVEGEDRIRSNSAFTALEKEVLSYFFPQSHEPDAPWNIQTFYESARVPPKEGLETPEIPKDLLTCTLYPFQRRSVQWLLQREGAQLREGNVVQLSDQCQLPPSFEAAKDSDNQSLFISHLRRMVVRDLSAVSGNETGARRGILAEEMGLGKTVELTALISLHRRKLEQEIVHDPYLGTDVLASGATLIITPPGILEQWKTELNTHAPQLRVFHYKGLPPITATKRQKDLDLVQELRGYDVVLTTYHVLSREIHYANAVPKRDLRKAKQYEPRRSPLVQISWWRCCLDEAQMIESGVSQAATVARVIPRVNAWAVSGTPVKKNVQDLLGLLVFLRLEPFCSSKPLWNRLDRKAFRDIFSTLALRHTKDEVRDELRLPPQKRIVMLVPFTSIEEQNYSQLVQQLCDDCGLSPEGLPIEDGFDMEDPRIVEKMRGWLTRLRQTCLHPQVGGRNRRALGRGKAPLRTVQEVLDVMIEQNDTLVRAEERENVLARVVRGHILGFAKNDPERSHKALAIYKDALKQAEGFVEDARRDLADEEARLEANGSGRKSKPETDLKGESEDESDSDGDDLDGKRSGRAAIFRKALRSALEVQHICTFYVASAYFQIKTNEELTKLESDEFRKLDQLETSFYEKAKAIRKELLLESHSRAERVMRKLKARAKLAVAEISMFEDYGGIESRRVLEKMDRLTEKLNNQGKQLNEWREQAVRILLMPLVDEGDEETTGEEYEASTKAQDELQVYITMLRAIIADRHRLLTGQSNYLVDEETKTAQKQAKEGAGPAPELLLGLAAKRDRLKPTDADGSLRGIIAEVRSLATSLQWSSDARNQRATAELHIAEKQLENTGKAFNTETKGISELEKELETYRTCMNLRVDYYRQLQVISDQLQPYKEELDEELDQGALQAQEQKEQKAADRLATLKTKQRFLLHLKEESNVQEGPRLCVICQSDFDLGVLTVCGHQYCKECFTIWSKQHHSCPLCKRRLNLNRDFHEITYKPKELRAQEEHQTTPVSDGDSTPSSGSSSIYTEISQSTMNDIKTIDLNGSFGTKIDTLARHMLWIREHDPGSKSVVFSQYGDFLKVLGDAFRQFKIGFSNIAEKGSIQNFKQDPSVECFLLDAKADASGLNLVNASYVFLMEPLINAAIELQAIARIHRIGQQRPTTVFMYLTADTVEENIYEISVQRRLEHMAGQIKGKSRSGSSTPVLQERALDAANSLEMQQAPISKLLVQKKGGGEVVSKDDVWSCLFGGEGRQRRAKGVSATSEVEVEVGRFLRAEAAVSRIARVSGSE</sequence>
<dbReference type="Pfam" id="PF26021">
    <property type="entry name" value="Ferritin_C144_05"/>
    <property type="match status" value="1"/>
</dbReference>
<reference evidence="9 10" key="1">
    <citation type="journal article" date="2012" name="BMC Genomics">
        <title>Tools to kill: Genome of one of the most destructive plant pathogenic fungi Macrophomina phaseolina.</title>
        <authorList>
            <person name="Islam M.S."/>
            <person name="Haque M.S."/>
            <person name="Islam M.M."/>
            <person name="Emdad E.M."/>
            <person name="Halim A."/>
            <person name="Hossen Q.M.M."/>
            <person name="Hossain M.Z."/>
            <person name="Ahmed B."/>
            <person name="Rahim S."/>
            <person name="Rahman M.S."/>
            <person name="Alam M.M."/>
            <person name="Hou S."/>
            <person name="Wan X."/>
            <person name="Saito J.A."/>
            <person name="Alam M."/>
        </authorList>
    </citation>
    <scope>NUCLEOTIDE SEQUENCE [LARGE SCALE GENOMIC DNA]</scope>
    <source>
        <strain evidence="9 10">MS6</strain>
    </source>
</reference>
<dbReference type="OrthoDB" id="5330228at2759"/>
<dbReference type="Gene3D" id="3.40.50.300">
    <property type="entry name" value="P-loop containing nucleotide triphosphate hydrolases"/>
    <property type="match status" value="1"/>
</dbReference>
<feature type="region of interest" description="Disordered" evidence="6">
    <location>
        <begin position="736"/>
        <end position="770"/>
    </location>
</feature>
<evidence type="ECO:0000256" key="2">
    <source>
        <dbReference type="ARBA" id="ARBA00022801"/>
    </source>
</evidence>
<dbReference type="InterPro" id="IPR001841">
    <property type="entry name" value="Znf_RING"/>
</dbReference>
<dbReference type="eggNOG" id="KOG0298">
    <property type="taxonomic scope" value="Eukaryota"/>
</dbReference>
<dbReference type="Pfam" id="PF00271">
    <property type="entry name" value="Helicase_C"/>
    <property type="match status" value="1"/>
</dbReference>
<dbReference type="PANTHER" id="PTHR45865:SF1">
    <property type="entry name" value="E3 UBIQUITIN-PROTEIN LIGASE SHPRH"/>
    <property type="match status" value="1"/>
</dbReference>
<dbReference type="FunCoup" id="K2RPK5">
    <property type="interactions" value="228"/>
</dbReference>
<dbReference type="InterPro" id="IPR013083">
    <property type="entry name" value="Znf_RING/FYVE/PHD"/>
</dbReference>
<keyword evidence="4" id="KW-0479">Metal-binding</keyword>
<gene>
    <name evidence="9" type="ORF">MPH_08185</name>
</gene>
<feature type="compositionally biased region" description="Acidic residues" evidence="6">
    <location>
        <begin position="756"/>
        <end position="766"/>
    </location>
</feature>
<feature type="region of interest" description="Disordered" evidence="6">
    <location>
        <begin position="38"/>
        <end position="65"/>
    </location>
</feature>
<dbReference type="GO" id="GO:0016787">
    <property type="term" value="F:hydrolase activity"/>
    <property type="evidence" value="ECO:0007669"/>
    <property type="project" value="UniProtKB-KW"/>
</dbReference>
<dbReference type="InterPro" id="IPR049730">
    <property type="entry name" value="SNF2/RAD54-like_C"/>
</dbReference>
<feature type="compositionally biased region" description="Basic and acidic residues" evidence="6">
    <location>
        <begin position="746"/>
        <end position="755"/>
    </location>
</feature>
<dbReference type="PANTHER" id="PTHR45865">
    <property type="entry name" value="E3 UBIQUITIN-PROTEIN LIGASE SHPRH FAMILY MEMBER"/>
    <property type="match status" value="1"/>
</dbReference>
<dbReference type="STRING" id="1126212.K2RPK5"/>
<protein>
    <submittedName>
        <fullName evidence="9">SNF2-related protein</fullName>
    </submittedName>
</protein>
<dbReference type="InterPro" id="IPR001650">
    <property type="entry name" value="Helicase_C-like"/>
</dbReference>
<keyword evidence="5" id="KW-0175">Coiled coil</keyword>
<dbReference type="SMART" id="SM00487">
    <property type="entry name" value="DEXDc"/>
    <property type="match status" value="1"/>
</dbReference>
<feature type="compositionally biased region" description="Low complexity" evidence="6">
    <location>
        <begin position="1203"/>
        <end position="1220"/>
    </location>
</feature>
<dbReference type="Proteomes" id="UP000007129">
    <property type="component" value="Unassembled WGS sequence"/>
</dbReference>
<dbReference type="CDD" id="cd18793">
    <property type="entry name" value="SF2_C_SNF"/>
    <property type="match status" value="1"/>
</dbReference>
<evidence type="ECO:0000256" key="1">
    <source>
        <dbReference type="ARBA" id="ARBA00022741"/>
    </source>
</evidence>
<keyword evidence="4" id="KW-0863">Zinc-finger</keyword>
<dbReference type="GO" id="GO:0000209">
    <property type="term" value="P:protein polyubiquitination"/>
    <property type="evidence" value="ECO:0007669"/>
    <property type="project" value="TreeGrafter"/>
</dbReference>
<evidence type="ECO:0000256" key="5">
    <source>
        <dbReference type="SAM" id="Coils"/>
    </source>
</evidence>
<dbReference type="SUPFAM" id="SSF57850">
    <property type="entry name" value="RING/U-box"/>
    <property type="match status" value="1"/>
</dbReference>
<dbReference type="VEuPathDB" id="FungiDB:MPH_08185"/>
<keyword evidence="2" id="KW-0378">Hydrolase</keyword>
<dbReference type="InterPro" id="IPR000330">
    <property type="entry name" value="SNF2_N"/>
</dbReference>
<dbReference type="InterPro" id="IPR027417">
    <property type="entry name" value="P-loop_NTPase"/>
</dbReference>
<keyword evidence="3" id="KW-0067">ATP-binding</keyword>
<dbReference type="GO" id="GO:0005634">
    <property type="term" value="C:nucleus"/>
    <property type="evidence" value="ECO:0007669"/>
    <property type="project" value="TreeGrafter"/>
</dbReference>
<dbReference type="Gene3D" id="3.30.40.10">
    <property type="entry name" value="Zinc/RING finger domain, C3HC4 (zinc finger)"/>
    <property type="match status" value="1"/>
</dbReference>
<keyword evidence="1" id="KW-0547">Nucleotide-binding</keyword>
<organism evidence="9 10">
    <name type="scientific">Macrophomina phaseolina (strain MS6)</name>
    <name type="common">Charcoal rot fungus</name>
    <dbReference type="NCBI Taxonomy" id="1126212"/>
    <lineage>
        <taxon>Eukaryota</taxon>
        <taxon>Fungi</taxon>
        <taxon>Dikarya</taxon>
        <taxon>Ascomycota</taxon>
        <taxon>Pezizomycotina</taxon>
        <taxon>Dothideomycetes</taxon>
        <taxon>Dothideomycetes incertae sedis</taxon>
        <taxon>Botryosphaeriales</taxon>
        <taxon>Botryosphaeriaceae</taxon>
        <taxon>Macrophomina</taxon>
    </lineage>
</organism>
<dbReference type="Gene3D" id="3.40.50.10810">
    <property type="entry name" value="Tandem AAA-ATPase domain"/>
    <property type="match status" value="1"/>
</dbReference>
<feature type="coiled-coil region" evidence="5">
    <location>
        <begin position="1086"/>
        <end position="1118"/>
    </location>
</feature>